<dbReference type="AlphaFoldDB" id="A0A225VLD1"/>
<evidence type="ECO:0000313" key="3">
    <source>
        <dbReference type="Proteomes" id="UP000198211"/>
    </source>
</evidence>
<evidence type="ECO:0000259" key="1">
    <source>
        <dbReference type="Pfam" id="PF00078"/>
    </source>
</evidence>
<evidence type="ECO:0000313" key="2">
    <source>
        <dbReference type="EMBL" id="OWZ05809.1"/>
    </source>
</evidence>
<dbReference type="SUPFAM" id="SSF56672">
    <property type="entry name" value="DNA/RNA polymerases"/>
    <property type="match status" value="1"/>
</dbReference>
<proteinExistence type="predicted"/>
<protein>
    <recommendedName>
        <fullName evidence="1">Reverse transcriptase domain-containing protein</fullName>
    </recommendedName>
</protein>
<dbReference type="OrthoDB" id="120945at2759"/>
<dbReference type="Gene3D" id="3.10.10.10">
    <property type="entry name" value="HIV Type 1 Reverse Transcriptase, subunit A, domain 1"/>
    <property type="match status" value="2"/>
</dbReference>
<dbReference type="InterPro" id="IPR053134">
    <property type="entry name" value="RNA-dir_DNA_polymerase"/>
</dbReference>
<dbReference type="Pfam" id="PF00078">
    <property type="entry name" value="RVT_1"/>
    <property type="match status" value="1"/>
</dbReference>
<keyword evidence="3" id="KW-1185">Reference proteome</keyword>
<dbReference type="PANTHER" id="PTHR24559:SF444">
    <property type="entry name" value="REVERSE TRANSCRIPTASE DOMAIN-CONTAINING PROTEIN"/>
    <property type="match status" value="1"/>
</dbReference>
<accession>A0A225VLD1</accession>
<comment type="caution">
    <text evidence="2">The sequence shown here is derived from an EMBL/GenBank/DDBJ whole genome shotgun (WGS) entry which is preliminary data.</text>
</comment>
<dbReference type="InterPro" id="IPR000477">
    <property type="entry name" value="RT_dom"/>
</dbReference>
<sequence length="335" mass="38864">MCVGRSTQFSNRNRGLDIIENPDDLMAVMLGYNRTVQRPKRTVEMKFQILDFPETCETFTVMPVPEGKDVMLRMKWLRENNPDIDWERLLLHPRATTKEPSLQLVLSTRPPARMIGGHHFKNARQDRDIIRYYRQHGHSGGYGETKIISSKQFLKELRKGMGIESVFAVNPHDSGKAEPYEALVKYRDTVYRTELPSSTPPVREGIEHEIQLHPGTQPISVKQWRQSPEQRKVFQDWTKEMVQAGIIHPSTSAFKPDRLRGYYKVKLCESDIPFTAFSTPDGLFEYLVSPMGLSGSPDTFIRLLQRVFSDLRDVMRIYFDDIYVNTQDQDVQMHV</sequence>
<dbReference type="EMBL" id="NBNE01004242">
    <property type="protein sequence ID" value="OWZ05809.1"/>
    <property type="molecule type" value="Genomic_DNA"/>
</dbReference>
<dbReference type="Proteomes" id="UP000198211">
    <property type="component" value="Unassembled WGS sequence"/>
</dbReference>
<reference evidence="3" key="1">
    <citation type="submission" date="2017-03" db="EMBL/GenBank/DDBJ databases">
        <title>Phytopthora megakarya and P. palmivora, two closely related causual agents of cacao black pod achieved similar genome size and gene model numbers by different mechanisms.</title>
        <authorList>
            <person name="Ali S."/>
            <person name="Shao J."/>
            <person name="Larry D.J."/>
            <person name="Kronmiller B."/>
            <person name="Shen D."/>
            <person name="Strem M.D."/>
            <person name="Melnick R.L."/>
            <person name="Guiltinan M.J."/>
            <person name="Tyler B.M."/>
            <person name="Meinhardt L.W."/>
            <person name="Bailey B.A."/>
        </authorList>
    </citation>
    <scope>NUCLEOTIDE SEQUENCE [LARGE SCALE GENOMIC DNA]</scope>
    <source>
        <strain evidence="3">zdho120</strain>
    </source>
</reference>
<dbReference type="InterPro" id="IPR043502">
    <property type="entry name" value="DNA/RNA_pol_sf"/>
</dbReference>
<dbReference type="Gene3D" id="3.30.70.270">
    <property type="match status" value="1"/>
</dbReference>
<gene>
    <name evidence="2" type="ORF">PHMEG_00022029</name>
</gene>
<feature type="domain" description="Reverse transcriptase" evidence="1">
    <location>
        <begin position="250"/>
        <end position="329"/>
    </location>
</feature>
<dbReference type="PANTHER" id="PTHR24559">
    <property type="entry name" value="TRANSPOSON TY3-I GAG-POL POLYPROTEIN"/>
    <property type="match status" value="1"/>
</dbReference>
<organism evidence="2 3">
    <name type="scientific">Phytophthora megakarya</name>
    <dbReference type="NCBI Taxonomy" id="4795"/>
    <lineage>
        <taxon>Eukaryota</taxon>
        <taxon>Sar</taxon>
        <taxon>Stramenopiles</taxon>
        <taxon>Oomycota</taxon>
        <taxon>Peronosporomycetes</taxon>
        <taxon>Peronosporales</taxon>
        <taxon>Peronosporaceae</taxon>
        <taxon>Phytophthora</taxon>
    </lineage>
</organism>
<name>A0A225VLD1_9STRA</name>
<dbReference type="STRING" id="4795.A0A225VLD1"/>
<dbReference type="InterPro" id="IPR043128">
    <property type="entry name" value="Rev_trsase/Diguanyl_cyclase"/>
</dbReference>